<accession>A0A3Q0J8M8</accession>
<dbReference type="PROSITE" id="PS50157">
    <property type="entry name" value="ZINC_FINGER_C2H2_2"/>
    <property type="match status" value="1"/>
</dbReference>
<gene>
    <name evidence="9" type="primary">LOC113469647</name>
</gene>
<dbReference type="PANTHER" id="PTHR24408:SF58">
    <property type="entry name" value="TRANSCRIPTION FACTOR (TFIIIA), PUTATIVE (AFU_ORTHOLOGUE AFUA_1G05150)-RELATED"/>
    <property type="match status" value="1"/>
</dbReference>
<protein>
    <submittedName>
        <fullName evidence="9">Uncharacterized protein LOC113469647</fullName>
    </submittedName>
</protein>
<dbReference type="KEGG" id="dci:113469647"/>
<evidence type="ECO:0000313" key="8">
    <source>
        <dbReference type="Proteomes" id="UP000079169"/>
    </source>
</evidence>
<evidence type="ECO:0000256" key="6">
    <source>
        <dbReference type="SAM" id="MobiDB-lite"/>
    </source>
</evidence>
<evidence type="ECO:0000259" key="7">
    <source>
        <dbReference type="PROSITE" id="PS50157"/>
    </source>
</evidence>
<dbReference type="GeneID" id="113469647"/>
<keyword evidence="1" id="KW-0479">Metal-binding</keyword>
<evidence type="ECO:0000256" key="2">
    <source>
        <dbReference type="ARBA" id="ARBA00022737"/>
    </source>
</evidence>
<evidence type="ECO:0000256" key="3">
    <source>
        <dbReference type="ARBA" id="ARBA00022771"/>
    </source>
</evidence>
<dbReference type="Gene3D" id="3.30.160.60">
    <property type="entry name" value="Classic Zinc Finger"/>
    <property type="match status" value="2"/>
</dbReference>
<dbReference type="AlphaFoldDB" id="A0A3Q0J8M8"/>
<dbReference type="InterPro" id="IPR013087">
    <property type="entry name" value="Znf_C2H2_type"/>
</dbReference>
<feature type="region of interest" description="Disordered" evidence="6">
    <location>
        <begin position="168"/>
        <end position="193"/>
    </location>
</feature>
<proteinExistence type="predicted"/>
<reference evidence="9" key="1">
    <citation type="submission" date="2025-08" db="UniProtKB">
        <authorList>
            <consortium name="RefSeq"/>
        </authorList>
    </citation>
    <scope>IDENTIFICATION</scope>
</reference>
<dbReference type="GO" id="GO:0008270">
    <property type="term" value="F:zinc ion binding"/>
    <property type="evidence" value="ECO:0007669"/>
    <property type="project" value="UniProtKB-KW"/>
</dbReference>
<dbReference type="RefSeq" id="XP_026683313.1">
    <property type="nucleotide sequence ID" value="XM_026827512.1"/>
</dbReference>
<sequence length="819" mass="95678">MLKQTTPEVDGKILKQTIPADSKTESTDDDFFDHNFAPHENEIISCENGIVSCENGIASSNTTHAENTEAQKFVDSGYNDSDVYTAVENDDPTYWDSQDAKFCLSWPDNDGEQIDFRELTENADYDETNFKLKQTLADSGENVDHETDCSFKLEQTLADSRYSGASEYFETSTEDAEYEDKKDEKAPVCFDSPNLELDENTLKQTTPDVYEFVDERIHSPSNITWSYKATQNTTTQRKRPTNLHRSNIRNENQANKRARTVPKEEEMKVDIRDVVAKEELLDEKYKREKTVTEDEMRVDIREEMAVEEKSFGNKYKREKQMEIVTEECKRTRPVIRFKCDHCEYSSSLKFQLDQHCEFKHAEITSEYKYTSVEIKRECRQTEPAIGFKSCEFSPTVKSEFDRHRKYTPRAISKARKYYCHHCAYSSPWRSNVQRHLKVHNAIRPLLKKKFKCHHCRYKTTLRDYIVHHFPRCKEFQKFKRTMNVPCKLEKIRTERENATEANGGNRVKYVLRIKNKVQKNQTEVNGNGRVKTITRIGQQVLENHAETAGNSQVKDVSRFKPKVLENHSVTGNQVTNVLQNHTEVTENQVNHVSKIKNKVLEIQERLKRFGSTLQSRFAEYQLKTEKHNKLAEQLKHCSKKAIQCQSENNVIEQFICANCCFKAGSLEEMTRHMRRFCQLINQEPKLSAASWDSVELTQTQCEVCKSEMTTRVDFIIHMQTHEAALIYMQEIEESDEETNPNLKKKFACDMCSEYSTKFSSNLTHHVYKQHRDVFTFTCDYCQFATKDLSMLNHHMQYIHTLSSTIVYTPCFPQFQQTKS</sequence>
<evidence type="ECO:0000256" key="5">
    <source>
        <dbReference type="PROSITE-ProRule" id="PRU00042"/>
    </source>
</evidence>
<dbReference type="GO" id="GO:0043565">
    <property type="term" value="F:sequence-specific DNA binding"/>
    <property type="evidence" value="ECO:0007669"/>
    <property type="project" value="TreeGrafter"/>
</dbReference>
<dbReference type="GO" id="GO:0000981">
    <property type="term" value="F:DNA-binding transcription factor activity, RNA polymerase II-specific"/>
    <property type="evidence" value="ECO:0007669"/>
    <property type="project" value="TreeGrafter"/>
</dbReference>
<name>A0A3Q0J8M8_DIACI</name>
<organism evidence="8 9">
    <name type="scientific">Diaphorina citri</name>
    <name type="common">Asian citrus psyllid</name>
    <dbReference type="NCBI Taxonomy" id="121845"/>
    <lineage>
        <taxon>Eukaryota</taxon>
        <taxon>Metazoa</taxon>
        <taxon>Ecdysozoa</taxon>
        <taxon>Arthropoda</taxon>
        <taxon>Hexapoda</taxon>
        <taxon>Insecta</taxon>
        <taxon>Pterygota</taxon>
        <taxon>Neoptera</taxon>
        <taxon>Paraneoptera</taxon>
        <taxon>Hemiptera</taxon>
        <taxon>Sternorrhyncha</taxon>
        <taxon>Psylloidea</taxon>
        <taxon>Psyllidae</taxon>
        <taxon>Diaphorininae</taxon>
        <taxon>Diaphorina</taxon>
    </lineage>
</organism>
<keyword evidence="4" id="KW-0862">Zinc</keyword>
<dbReference type="PROSITE" id="PS00028">
    <property type="entry name" value="ZINC_FINGER_C2H2_1"/>
    <property type="match status" value="1"/>
</dbReference>
<keyword evidence="3 5" id="KW-0863">Zinc-finger</keyword>
<dbReference type="PaxDb" id="121845-A0A3Q0J8M8"/>
<dbReference type="Proteomes" id="UP000079169">
    <property type="component" value="Unplaced"/>
</dbReference>
<dbReference type="GO" id="GO:0005634">
    <property type="term" value="C:nucleus"/>
    <property type="evidence" value="ECO:0007669"/>
    <property type="project" value="TreeGrafter"/>
</dbReference>
<evidence type="ECO:0000256" key="4">
    <source>
        <dbReference type="ARBA" id="ARBA00022833"/>
    </source>
</evidence>
<dbReference type="SMART" id="SM00355">
    <property type="entry name" value="ZnF_C2H2"/>
    <property type="match status" value="6"/>
</dbReference>
<dbReference type="PANTHER" id="PTHR24408">
    <property type="entry name" value="ZINC FINGER PROTEIN"/>
    <property type="match status" value="1"/>
</dbReference>
<evidence type="ECO:0000313" key="9">
    <source>
        <dbReference type="RefSeq" id="XP_026683313.1"/>
    </source>
</evidence>
<evidence type="ECO:0000256" key="1">
    <source>
        <dbReference type="ARBA" id="ARBA00022723"/>
    </source>
</evidence>
<keyword evidence="2" id="KW-0677">Repeat</keyword>
<feature type="domain" description="C2H2-type" evidence="7">
    <location>
        <begin position="417"/>
        <end position="444"/>
    </location>
</feature>
<keyword evidence="8" id="KW-1185">Reference proteome</keyword>